<gene>
    <name evidence="1" type="ORF">Patl1_19182</name>
</gene>
<organism evidence="1 2">
    <name type="scientific">Pistacia atlantica</name>
    <dbReference type="NCBI Taxonomy" id="434234"/>
    <lineage>
        <taxon>Eukaryota</taxon>
        <taxon>Viridiplantae</taxon>
        <taxon>Streptophyta</taxon>
        <taxon>Embryophyta</taxon>
        <taxon>Tracheophyta</taxon>
        <taxon>Spermatophyta</taxon>
        <taxon>Magnoliopsida</taxon>
        <taxon>eudicotyledons</taxon>
        <taxon>Gunneridae</taxon>
        <taxon>Pentapetalae</taxon>
        <taxon>rosids</taxon>
        <taxon>malvids</taxon>
        <taxon>Sapindales</taxon>
        <taxon>Anacardiaceae</taxon>
        <taxon>Pistacia</taxon>
    </lineage>
</organism>
<proteinExistence type="predicted"/>
<evidence type="ECO:0000313" key="2">
    <source>
        <dbReference type="Proteomes" id="UP001164250"/>
    </source>
</evidence>
<name>A0ACC1C2G8_9ROSI</name>
<sequence length="90" mass="10447">MDVSLDVQDVANKEKYFKGNEEALPAILEAILQRRLTGKHNETDDELVEGTADEATGRYQGQRKMVKDEYFNMDEKKWDEMISKRFSMGI</sequence>
<dbReference type="EMBL" id="CM047898">
    <property type="protein sequence ID" value="KAJ0106466.1"/>
    <property type="molecule type" value="Genomic_DNA"/>
</dbReference>
<accession>A0ACC1C2G8</accession>
<comment type="caution">
    <text evidence="1">The sequence shown here is derived from an EMBL/GenBank/DDBJ whole genome shotgun (WGS) entry which is preliminary data.</text>
</comment>
<evidence type="ECO:0000313" key="1">
    <source>
        <dbReference type="EMBL" id="KAJ0106466.1"/>
    </source>
</evidence>
<reference evidence="2" key="1">
    <citation type="journal article" date="2023" name="G3 (Bethesda)">
        <title>Genome assembly and association tests identify interacting loci associated with vigor, precocity, and sex in interspecific pistachio rootstocks.</title>
        <authorList>
            <person name="Palmer W."/>
            <person name="Jacygrad E."/>
            <person name="Sagayaradj S."/>
            <person name="Cavanaugh K."/>
            <person name="Han R."/>
            <person name="Bertier L."/>
            <person name="Beede B."/>
            <person name="Kafkas S."/>
            <person name="Golino D."/>
            <person name="Preece J."/>
            <person name="Michelmore R."/>
        </authorList>
    </citation>
    <scope>NUCLEOTIDE SEQUENCE [LARGE SCALE GENOMIC DNA]</scope>
</reference>
<protein>
    <submittedName>
        <fullName evidence="1">Uncharacterized protein</fullName>
    </submittedName>
</protein>
<keyword evidence="2" id="KW-1185">Reference proteome</keyword>
<dbReference type="Proteomes" id="UP001164250">
    <property type="component" value="Chromosome 2"/>
</dbReference>